<comment type="caution">
    <text evidence="2">The sequence shown here is derived from an EMBL/GenBank/DDBJ whole genome shotgun (WGS) entry which is preliminary data.</text>
</comment>
<protein>
    <submittedName>
        <fullName evidence="2">Uncharacterized protein</fullName>
    </submittedName>
</protein>
<accession>A0ABT6RN84</accession>
<name>A0ABT6RN84_9ACTN</name>
<sequence length="176" mass="19177">MSRATDDGDEGHPDPEHVRPPGVSDATVEALGVLSEALEIAERARGHLYAFHQMTGGADLAVGTAVELLRRAGHTAQADLVEREIVGRNVIPGHWTYQIVEAYNATYYRPFTRVEAQVRQELASGRAHLYEAEMKEARRARGCSARADGPEPTSDGSGSEDRVEGRAEGREEGRGR</sequence>
<reference evidence="2 3" key="1">
    <citation type="submission" date="2023-05" db="EMBL/GenBank/DDBJ databases">
        <title>Draft genome sequence of Streptomyces sp. B-S-A8 isolated from a cave soil in Thailand.</title>
        <authorList>
            <person name="Chamroensaksri N."/>
            <person name="Muangham S."/>
        </authorList>
    </citation>
    <scope>NUCLEOTIDE SEQUENCE [LARGE SCALE GENOMIC DNA]</scope>
    <source>
        <strain evidence="2 3">B-S-A8</strain>
    </source>
</reference>
<dbReference type="RefSeq" id="WP_282510151.1">
    <property type="nucleotide sequence ID" value="NZ_JASCIR010000002.1"/>
</dbReference>
<evidence type="ECO:0000256" key="1">
    <source>
        <dbReference type="SAM" id="MobiDB-lite"/>
    </source>
</evidence>
<organism evidence="2 3">
    <name type="scientific">Streptomyces solicavernae</name>
    <dbReference type="NCBI Taxonomy" id="3043614"/>
    <lineage>
        <taxon>Bacteria</taxon>
        <taxon>Bacillati</taxon>
        <taxon>Actinomycetota</taxon>
        <taxon>Actinomycetes</taxon>
        <taxon>Kitasatosporales</taxon>
        <taxon>Streptomycetaceae</taxon>
        <taxon>Streptomyces</taxon>
    </lineage>
</organism>
<proteinExistence type="predicted"/>
<dbReference type="EMBL" id="JASCIR010000002">
    <property type="protein sequence ID" value="MDI3385223.1"/>
    <property type="molecule type" value="Genomic_DNA"/>
</dbReference>
<feature type="compositionally biased region" description="Basic and acidic residues" evidence="1">
    <location>
        <begin position="1"/>
        <end position="19"/>
    </location>
</feature>
<feature type="region of interest" description="Disordered" evidence="1">
    <location>
        <begin position="139"/>
        <end position="176"/>
    </location>
</feature>
<gene>
    <name evidence="2" type="ORF">QIS99_03170</name>
</gene>
<feature type="compositionally biased region" description="Basic and acidic residues" evidence="1">
    <location>
        <begin position="159"/>
        <end position="176"/>
    </location>
</feature>
<evidence type="ECO:0000313" key="3">
    <source>
        <dbReference type="Proteomes" id="UP001224661"/>
    </source>
</evidence>
<feature type="region of interest" description="Disordered" evidence="1">
    <location>
        <begin position="1"/>
        <end position="23"/>
    </location>
</feature>
<evidence type="ECO:0000313" key="2">
    <source>
        <dbReference type="EMBL" id="MDI3385223.1"/>
    </source>
</evidence>
<dbReference type="Proteomes" id="UP001224661">
    <property type="component" value="Unassembled WGS sequence"/>
</dbReference>
<keyword evidence="3" id="KW-1185">Reference proteome</keyword>